<dbReference type="FunFam" id="3.40.50.1470:FF:000001">
    <property type="entry name" value="Peptidyl-tRNA hydrolase"/>
    <property type="match status" value="1"/>
</dbReference>
<evidence type="ECO:0000313" key="12">
    <source>
        <dbReference type="Proteomes" id="UP000824193"/>
    </source>
</evidence>
<evidence type="ECO:0000256" key="3">
    <source>
        <dbReference type="ARBA" id="ARBA00022801"/>
    </source>
</evidence>
<dbReference type="Proteomes" id="UP000824193">
    <property type="component" value="Unassembled WGS sequence"/>
</dbReference>
<evidence type="ECO:0000256" key="6">
    <source>
        <dbReference type="ARBA" id="ARBA00048707"/>
    </source>
</evidence>
<comment type="subunit">
    <text evidence="8">Monomer.</text>
</comment>
<dbReference type="HAMAP" id="MF_00083">
    <property type="entry name" value="Pept_tRNA_hydro_bact"/>
    <property type="match status" value="1"/>
</dbReference>
<evidence type="ECO:0000256" key="10">
    <source>
        <dbReference type="RuleBase" id="RU004320"/>
    </source>
</evidence>
<accession>A0A9D1V2H3</accession>
<dbReference type="GO" id="GO:0005737">
    <property type="term" value="C:cytoplasm"/>
    <property type="evidence" value="ECO:0007669"/>
    <property type="project" value="UniProtKB-SubCell"/>
</dbReference>
<dbReference type="InterPro" id="IPR001328">
    <property type="entry name" value="Pept_tRNA_hydro"/>
</dbReference>
<evidence type="ECO:0000256" key="9">
    <source>
        <dbReference type="RuleBase" id="RU000673"/>
    </source>
</evidence>
<keyword evidence="8" id="KW-0963">Cytoplasm</keyword>
<evidence type="ECO:0000256" key="4">
    <source>
        <dbReference type="ARBA" id="ARBA00022884"/>
    </source>
</evidence>
<dbReference type="InterPro" id="IPR036416">
    <property type="entry name" value="Pept_tRNA_hydro_sf"/>
</dbReference>
<feature type="binding site" evidence="8">
    <location>
        <position position="76"/>
    </location>
    <ligand>
        <name>tRNA</name>
        <dbReference type="ChEBI" id="CHEBI:17843"/>
    </ligand>
</feature>
<feature type="active site" description="Proton acceptor" evidence="8">
    <location>
        <position position="29"/>
    </location>
</feature>
<comment type="function">
    <text evidence="8">Catalyzes the release of premature peptidyl moieties from peptidyl-tRNA molecules trapped in stalled 50S ribosomal subunits, and thus maintains levels of free tRNAs and 50S ribosomes.</text>
</comment>
<evidence type="ECO:0000256" key="5">
    <source>
        <dbReference type="ARBA" id="ARBA00038063"/>
    </source>
</evidence>
<dbReference type="Pfam" id="PF01195">
    <property type="entry name" value="Pept_tRNA_hydro"/>
    <property type="match status" value="1"/>
</dbReference>
<organism evidence="11 12">
    <name type="scientific">Candidatus Allofournierella pullicola</name>
    <dbReference type="NCBI Taxonomy" id="2838596"/>
    <lineage>
        <taxon>Bacteria</taxon>
        <taxon>Bacillati</taxon>
        <taxon>Bacillota</taxon>
        <taxon>Clostridia</taxon>
        <taxon>Eubacteriales</taxon>
        <taxon>Oscillospiraceae</taxon>
        <taxon>Allofournierella</taxon>
    </lineage>
</organism>
<evidence type="ECO:0000256" key="1">
    <source>
        <dbReference type="ARBA" id="ARBA00013260"/>
    </source>
</evidence>
<dbReference type="PANTHER" id="PTHR17224">
    <property type="entry name" value="PEPTIDYL-TRNA HYDROLASE"/>
    <property type="match status" value="1"/>
</dbReference>
<feature type="site" description="Discriminates between blocked and unblocked aminoacyl-tRNA" evidence="8">
    <location>
        <position position="19"/>
    </location>
</feature>
<dbReference type="EC" id="3.1.1.29" evidence="1 8"/>
<feature type="binding site" evidence="8">
    <location>
        <position position="24"/>
    </location>
    <ligand>
        <name>tRNA</name>
        <dbReference type="ChEBI" id="CHEBI:17843"/>
    </ligand>
</feature>
<feature type="site" description="Stabilizes the basic form of H active site to accept a proton" evidence="8">
    <location>
        <position position="101"/>
    </location>
</feature>
<dbReference type="PROSITE" id="PS01195">
    <property type="entry name" value="PEPT_TRNA_HYDROL_1"/>
    <property type="match status" value="1"/>
</dbReference>
<reference evidence="11" key="1">
    <citation type="journal article" date="2021" name="PeerJ">
        <title>Extensive microbial diversity within the chicken gut microbiome revealed by metagenomics and culture.</title>
        <authorList>
            <person name="Gilroy R."/>
            <person name="Ravi A."/>
            <person name="Getino M."/>
            <person name="Pursley I."/>
            <person name="Horton D.L."/>
            <person name="Alikhan N.F."/>
            <person name="Baker D."/>
            <person name="Gharbi K."/>
            <person name="Hall N."/>
            <person name="Watson M."/>
            <person name="Adriaenssens E.M."/>
            <person name="Foster-Nyarko E."/>
            <person name="Jarju S."/>
            <person name="Secka A."/>
            <person name="Antonio M."/>
            <person name="Oren A."/>
            <person name="Chaudhuri R.R."/>
            <person name="La Ragione R."/>
            <person name="Hildebrand F."/>
            <person name="Pallen M.J."/>
        </authorList>
    </citation>
    <scope>NUCLEOTIDE SEQUENCE</scope>
    <source>
        <strain evidence="11">2239</strain>
    </source>
</reference>
<sequence length="197" mass="21392">MFFKKQSAGADWLVAGLGNPGKKYEGTRHNAGFDALDFLAGRWNAPTPRVKFEGLSAQTTVNGHKVILLKPQTFMNLSGRSIGAAAAFYKIDPAHVIVLCDDVTQSPGKVRIRPSGSAGGHNGLKDIIARLGSQEFPRVRLGVGEKPSPEYDLADWVLGRISGADRKAFESRLEDVANAVELIMDGKLSEAQNRYNR</sequence>
<dbReference type="GO" id="GO:0004045">
    <property type="term" value="F:peptidyl-tRNA hydrolase activity"/>
    <property type="evidence" value="ECO:0007669"/>
    <property type="project" value="UniProtKB-UniRule"/>
</dbReference>
<feature type="binding site" evidence="8">
    <location>
        <position position="122"/>
    </location>
    <ligand>
        <name>tRNA</name>
        <dbReference type="ChEBI" id="CHEBI:17843"/>
    </ligand>
</feature>
<evidence type="ECO:0000313" key="11">
    <source>
        <dbReference type="EMBL" id="HIX04892.1"/>
    </source>
</evidence>
<dbReference type="GO" id="GO:0072344">
    <property type="term" value="P:rescue of stalled ribosome"/>
    <property type="evidence" value="ECO:0007669"/>
    <property type="project" value="UniProtKB-UniRule"/>
</dbReference>
<dbReference type="CDD" id="cd00462">
    <property type="entry name" value="PTH"/>
    <property type="match status" value="1"/>
</dbReference>
<keyword evidence="2 8" id="KW-0820">tRNA-binding</keyword>
<dbReference type="SUPFAM" id="SSF53178">
    <property type="entry name" value="Peptidyl-tRNA hydrolase-like"/>
    <property type="match status" value="1"/>
</dbReference>
<dbReference type="PROSITE" id="PS01196">
    <property type="entry name" value="PEPT_TRNA_HYDROL_2"/>
    <property type="match status" value="1"/>
</dbReference>
<dbReference type="AlphaFoldDB" id="A0A9D1V2H3"/>
<comment type="catalytic activity">
    <reaction evidence="6 8 9">
        <text>an N-acyl-L-alpha-aminoacyl-tRNA + H2O = an N-acyl-L-amino acid + a tRNA + H(+)</text>
        <dbReference type="Rhea" id="RHEA:54448"/>
        <dbReference type="Rhea" id="RHEA-COMP:10123"/>
        <dbReference type="Rhea" id="RHEA-COMP:13883"/>
        <dbReference type="ChEBI" id="CHEBI:15377"/>
        <dbReference type="ChEBI" id="CHEBI:15378"/>
        <dbReference type="ChEBI" id="CHEBI:59874"/>
        <dbReference type="ChEBI" id="CHEBI:78442"/>
        <dbReference type="ChEBI" id="CHEBI:138191"/>
        <dbReference type="EC" id="3.1.1.29"/>
    </reaction>
</comment>
<proteinExistence type="inferred from homology"/>
<feature type="binding site" evidence="8">
    <location>
        <position position="74"/>
    </location>
    <ligand>
        <name>tRNA</name>
        <dbReference type="ChEBI" id="CHEBI:17843"/>
    </ligand>
</feature>
<comment type="similarity">
    <text evidence="5 8 10">Belongs to the PTH family.</text>
</comment>
<evidence type="ECO:0000256" key="2">
    <source>
        <dbReference type="ARBA" id="ARBA00022555"/>
    </source>
</evidence>
<name>A0A9D1V2H3_9FIRM</name>
<protein>
    <recommendedName>
        <fullName evidence="7 8">Peptidyl-tRNA hydrolase</fullName>
        <shortName evidence="8">Pth</shortName>
        <ecNumber evidence="1 8">3.1.1.29</ecNumber>
    </recommendedName>
</protein>
<comment type="subcellular location">
    <subcellularLocation>
        <location evidence="8">Cytoplasm</location>
    </subcellularLocation>
</comment>
<evidence type="ECO:0000256" key="7">
    <source>
        <dbReference type="ARBA" id="ARBA00050038"/>
    </source>
</evidence>
<dbReference type="GO" id="GO:0000049">
    <property type="term" value="F:tRNA binding"/>
    <property type="evidence" value="ECO:0007669"/>
    <property type="project" value="UniProtKB-UniRule"/>
</dbReference>
<evidence type="ECO:0000256" key="8">
    <source>
        <dbReference type="HAMAP-Rule" id="MF_00083"/>
    </source>
</evidence>
<comment type="function">
    <text evidence="8">Hydrolyzes ribosome-free peptidyl-tRNAs (with 1 or more amino acids incorporated), which drop off the ribosome during protein synthesis, or as a result of ribosome stalling.</text>
</comment>
<keyword evidence="3 8" id="KW-0378">Hydrolase</keyword>
<dbReference type="PANTHER" id="PTHR17224:SF1">
    <property type="entry name" value="PEPTIDYL-TRNA HYDROLASE"/>
    <property type="match status" value="1"/>
</dbReference>
<reference evidence="11" key="2">
    <citation type="submission" date="2021-04" db="EMBL/GenBank/DDBJ databases">
        <authorList>
            <person name="Gilroy R."/>
        </authorList>
    </citation>
    <scope>NUCLEOTIDE SEQUENCE</scope>
    <source>
        <strain evidence="11">2239</strain>
    </source>
</reference>
<dbReference type="Gene3D" id="3.40.50.1470">
    <property type="entry name" value="Peptidyl-tRNA hydrolase"/>
    <property type="match status" value="1"/>
</dbReference>
<dbReference type="NCBIfam" id="TIGR00447">
    <property type="entry name" value="pth"/>
    <property type="match status" value="1"/>
</dbReference>
<dbReference type="GO" id="GO:0006515">
    <property type="term" value="P:protein quality control for misfolded or incompletely synthesized proteins"/>
    <property type="evidence" value="ECO:0007669"/>
    <property type="project" value="UniProtKB-UniRule"/>
</dbReference>
<dbReference type="EMBL" id="DXFW01000004">
    <property type="protein sequence ID" value="HIX04892.1"/>
    <property type="molecule type" value="Genomic_DNA"/>
</dbReference>
<dbReference type="InterPro" id="IPR018171">
    <property type="entry name" value="Pept_tRNA_hydro_CS"/>
</dbReference>
<gene>
    <name evidence="8 11" type="primary">pth</name>
    <name evidence="11" type="ORF">H9865_02090</name>
</gene>
<keyword evidence="4 8" id="KW-0694">RNA-binding</keyword>
<comment type="caution">
    <text evidence="11">The sequence shown here is derived from an EMBL/GenBank/DDBJ whole genome shotgun (WGS) entry which is preliminary data.</text>
</comment>